<organism evidence="1 2">
    <name type="scientific">Rhizobium etli (strain CIAT 652)</name>
    <dbReference type="NCBI Taxonomy" id="491916"/>
    <lineage>
        <taxon>Bacteria</taxon>
        <taxon>Pseudomonadati</taxon>
        <taxon>Pseudomonadota</taxon>
        <taxon>Alphaproteobacteria</taxon>
        <taxon>Hyphomicrobiales</taxon>
        <taxon>Rhizobiaceae</taxon>
        <taxon>Rhizobium/Agrobacterium group</taxon>
        <taxon>Rhizobium</taxon>
    </lineage>
</organism>
<protein>
    <submittedName>
        <fullName evidence="1">Uncharacterized protein</fullName>
    </submittedName>
</protein>
<dbReference type="Proteomes" id="UP000008817">
    <property type="component" value="Chromosome"/>
</dbReference>
<name>B3PUF5_RHIE6</name>
<gene>
    <name evidence="1" type="ordered locus">RHECIAT_CH0003088</name>
</gene>
<dbReference type="HOGENOM" id="CLU_121316_0_0_5"/>
<dbReference type="KEGG" id="rec:RHECIAT_CH0003088"/>
<sequence>MKKNEAFEVPSLADVDPLYRDLTNRLSLLLEKQSALRAESDAIEADLGKQSAAPYSANVAALLGEDTGADTVSGKRQRLREIPKEERDVEIAIAVVKRRIEGQKPIANSLVLDRSRAEYGKRVADVIDALRTVKAARAAYIDLVDGFEREDIAWTSLDPMSLGFLGDPKDGQIERVTAEARRAGYVD</sequence>
<dbReference type="AlphaFoldDB" id="B3PUF5"/>
<proteinExistence type="predicted"/>
<accession>B3PUF5</accession>
<dbReference type="EMBL" id="CP001074">
    <property type="protein sequence ID" value="ACE92036.1"/>
    <property type="molecule type" value="Genomic_DNA"/>
</dbReference>
<evidence type="ECO:0000313" key="1">
    <source>
        <dbReference type="EMBL" id="ACE92036.1"/>
    </source>
</evidence>
<reference evidence="1 2" key="1">
    <citation type="submission" date="2008-04" db="EMBL/GenBank/DDBJ databases">
        <title>Genome diversity and DNA divergence of Rhizobium etli.</title>
        <authorList>
            <person name="Gonzalez V."/>
            <person name="Acosta J.L."/>
            <person name="Santamaria R.I."/>
            <person name="Bustos P."/>
            <person name="Hernandez-Gonzalez I.L."/>
            <person name="Fernandez J.L."/>
            <person name="Diaz R."/>
            <person name="Flores M."/>
            <person name="Mora J."/>
            <person name="Palacios R."/>
            <person name="Davila G."/>
        </authorList>
    </citation>
    <scope>NUCLEOTIDE SEQUENCE [LARGE SCALE GENOMIC DNA]</scope>
    <source>
        <strain evidence="1 2">CIAT 652</strain>
    </source>
</reference>
<evidence type="ECO:0000313" key="2">
    <source>
        <dbReference type="Proteomes" id="UP000008817"/>
    </source>
</evidence>
<dbReference type="eggNOG" id="ENOG502ZZM5">
    <property type="taxonomic scope" value="Bacteria"/>
</dbReference>